<organism evidence="2 3">
    <name type="scientific">Stegodyphus mimosarum</name>
    <name type="common">African social velvet spider</name>
    <dbReference type="NCBI Taxonomy" id="407821"/>
    <lineage>
        <taxon>Eukaryota</taxon>
        <taxon>Metazoa</taxon>
        <taxon>Ecdysozoa</taxon>
        <taxon>Arthropoda</taxon>
        <taxon>Chelicerata</taxon>
        <taxon>Arachnida</taxon>
        <taxon>Araneae</taxon>
        <taxon>Araneomorphae</taxon>
        <taxon>Entelegynae</taxon>
        <taxon>Eresoidea</taxon>
        <taxon>Eresidae</taxon>
        <taxon>Stegodyphus</taxon>
    </lineage>
</organism>
<evidence type="ECO:0000256" key="1">
    <source>
        <dbReference type="SAM" id="Phobius"/>
    </source>
</evidence>
<keyword evidence="1" id="KW-0812">Transmembrane</keyword>
<protein>
    <submittedName>
        <fullName evidence="2">Uncharacterized protein</fullName>
    </submittedName>
</protein>
<feature type="transmembrane region" description="Helical" evidence="1">
    <location>
        <begin position="25"/>
        <end position="47"/>
    </location>
</feature>
<evidence type="ECO:0000313" key="3">
    <source>
        <dbReference type="Proteomes" id="UP000054359"/>
    </source>
</evidence>
<evidence type="ECO:0000313" key="2">
    <source>
        <dbReference type="EMBL" id="KFM66093.1"/>
    </source>
</evidence>
<accession>A0A087TLV4</accession>
<gene>
    <name evidence="2" type="ORF">X975_14954</name>
</gene>
<feature type="non-terminal residue" evidence="2">
    <location>
        <position position="1"/>
    </location>
</feature>
<sequence>NVLYIKNIPRDSHGVNLELYDLRSVVEYICVLGIYLIVLSTFGLLRIPLQIPRIVRG</sequence>
<reference evidence="2 3" key="1">
    <citation type="submission" date="2013-11" db="EMBL/GenBank/DDBJ databases">
        <title>Genome sequencing of Stegodyphus mimosarum.</title>
        <authorList>
            <person name="Bechsgaard J."/>
        </authorList>
    </citation>
    <scope>NUCLEOTIDE SEQUENCE [LARGE SCALE GENOMIC DNA]</scope>
</reference>
<name>A0A087TLV4_STEMI</name>
<dbReference type="Proteomes" id="UP000054359">
    <property type="component" value="Unassembled WGS sequence"/>
</dbReference>
<dbReference type="AlphaFoldDB" id="A0A087TLV4"/>
<proteinExistence type="predicted"/>
<keyword evidence="1" id="KW-0472">Membrane</keyword>
<keyword evidence="3" id="KW-1185">Reference proteome</keyword>
<feature type="non-terminal residue" evidence="2">
    <location>
        <position position="57"/>
    </location>
</feature>
<keyword evidence="1" id="KW-1133">Transmembrane helix</keyword>
<dbReference type="EMBL" id="KK115811">
    <property type="protein sequence ID" value="KFM66093.1"/>
    <property type="molecule type" value="Genomic_DNA"/>
</dbReference>